<evidence type="ECO:0000259" key="3">
    <source>
        <dbReference type="Pfam" id="PF00685"/>
    </source>
</evidence>
<name>C1BPB1_CALRO</name>
<dbReference type="AlphaFoldDB" id="C1BPB1"/>
<proteinExistence type="evidence at transcript level"/>
<sequence>MTSSSSGLLDPSYGEYEVLDGESEDAWRKSTLFESPMIRFKAHNQILPQRFLGVAKKIHEFETRKDDVWIVSQIKSGSTWMGELSWCILHDLDFETALRDSLDMRMTYLEINAVSLECQQDFIPKDIIEVANTSSSPRLIKTHLSWSMLPKQILQKGNKMIYMLRNPRDVCISMYNHFRIFYNYTASMEEHVNHFLSGNCGYYTPHDVNILEHVRRRQDSPNILLVTYEEMKTDLSCVIDRVCKFLERPILEKPDKERLIDHLSIGKMRDNPSVNRGKASNIYVKNGQFINKGIVGNWKSTFSPDIIKQFEEWEKDKFNGLDFEWVFE</sequence>
<organism evidence="4">
    <name type="scientific">Caligus rogercresseyi</name>
    <name type="common">Sea louse</name>
    <dbReference type="NCBI Taxonomy" id="217165"/>
    <lineage>
        <taxon>Eukaryota</taxon>
        <taxon>Metazoa</taxon>
        <taxon>Ecdysozoa</taxon>
        <taxon>Arthropoda</taxon>
        <taxon>Crustacea</taxon>
        <taxon>Multicrustacea</taxon>
        <taxon>Hexanauplia</taxon>
        <taxon>Copepoda</taxon>
        <taxon>Siphonostomatoida</taxon>
        <taxon>Caligidae</taxon>
        <taxon>Caligus</taxon>
    </lineage>
</organism>
<comment type="similarity">
    <text evidence="1">Belongs to the sulfotransferase 1 family.</text>
</comment>
<dbReference type="Gene3D" id="3.40.50.300">
    <property type="entry name" value="P-loop containing nucleotide triphosphate hydrolases"/>
    <property type="match status" value="1"/>
</dbReference>
<keyword evidence="2 4" id="KW-0808">Transferase</keyword>
<evidence type="ECO:0000256" key="2">
    <source>
        <dbReference type="ARBA" id="ARBA00022679"/>
    </source>
</evidence>
<dbReference type="PANTHER" id="PTHR11783">
    <property type="entry name" value="SULFOTRANSFERASE SULT"/>
    <property type="match status" value="1"/>
</dbReference>
<dbReference type="Pfam" id="PF00685">
    <property type="entry name" value="Sulfotransfer_1"/>
    <property type="match status" value="1"/>
</dbReference>
<dbReference type="InterPro" id="IPR000863">
    <property type="entry name" value="Sulfotransferase_dom"/>
</dbReference>
<protein>
    <submittedName>
        <fullName evidence="4">Sulfotransferase family cytosolic 1B member 1</fullName>
    </submittedName>
</protein>
<reference evidence="4" key="1">
    <citation type="submission" date="2009-03" db="EMBL/GenBank/DDBJ databases">
        <title>Caligus rogercresseyi ESTs and full-length cDNAs.</title>
        <authorList>
            <person name="Yasuike M."/>
            <person name="von Schalburg K."/>
            <person name="Cooper G."/>
            <person name="Leong J."/>
            <person name="Jones S.R.M."/>
            <person name="Koop B.F."/>
        </authorList>
    </citation>
    <scope>NUCLEOTIDE SEQUENCE</scope>
    <source>
        <tissue evidence="4">Whole tissue</tissue>
    </source>
</reference>
<dbReference type="SUPFAM" id="SSF52540">
    <property type="entry name" value="P-loop containing nucleoside triphosphate hydrolases"/>
    <property type="match status" value="1"/>
</dbReference>
<dbReference type="InterPro" id="IPR027417">
    <property type="entry name" value="P-loop_NTPase"/>
</dbReference>
<gene>
    <name evidence="4" type="primary">ST1B1</name>
</gene>
<dbReference type="EMBL" id="BT076440">
    <property type="protein sequence ID" value="ACO10864.1"/>
    <property type="molecule type" value="mRNA"/>
</dbReference>
<evidence type="ECO:0000256" key="1">
    <source>
        <dbReference type="ARBA" id="ARBA00005771"/>
    </source>
</evidence>
<accession>C1BPB1</accession>
<dbReference type="GO" id="GO:0008146">
    <property type="term" value="F:sulfotransferase activity"/>
    <property type="evidence" value="ECO:0007669"/>
    <property type="project" value="InterPro"/>
</dbReference>
<evidence type="ECO:0000313" key="4">
    <source>
        <dbReference type="EMBL" id="ACO10864.1"/>
    </source>
</evidence>
<feature type="domain" description="Sulfotransferase" evidence="3">
    <location>
        <begin position="65"/>
        <end position="320"/>
    </location>
</feature>